<dbReference type="STRING" id="260086.SAMN05216207_104024"/>
<evidence type="ECO:0000313" key="2">
    <source>
        <dbReference type="Proteomes" id="UP000199614"/>
    </source>
</evidence>
<accession>A0A1I5FRF7</accession>
<dbReference type="Proteomes" id="UP000199614">
    <property type="component" value="Unassembled WGS sequence"/>
</dbReference>
<proteinExistence type="predicted"/>
<keyword evidence="2" id="KW-1185">Reference proteome</keyword>
<dbReference type="RefSeq" id="WP_143105544.1">
    <property type="nucleotide sequence ID" value="NZ_FOUY01000040.1"/>
</dbReference>
<evidence type="ECO:0000313" key="1">
    <source>
        <dbReference type="EMBL" id="SFO26350.1"/>
    </source>
</evidence>
<protein>
    <recommendedName>
        <fullName evidence="3">Thioredoxin family protein</fullName>
    </recommendedName>
</protein>
<gene>
    <name evidence="1" type="ORF">SAMN05216207_104024</name>
</gene>
<organism evidence="1 2">
    <name type="scientific">Pseudonocardia ammonioxydans</name>
    <dbReference type="NCBI Taxonomy" id="260086"/>
    <lineage>
        <taxon>Bacteria</taxon>
        <taxon>Bacillati</taxon>
        <taxon>Actinomycetota</taxon>
        <taxon>Actinomycetes</taxon>
        <taxon>Pseudonocardiales</taxon>
        <taxon>Pseudonocardiaceae</taxon>
        <taxon>Pseudonocardia</taxon>
    </lineage>
</organism>
<name>A0A1I5FRF7_PSUAM</name>
<reference evidence="1 2" key="1">
    <citation type="submission" date="2016-10" db="EMBL/GenBank/DDBJ databases">
        <authorList>
            <person name="de Groot N.N."/>
        </authorList>
    </citation>
    <scope>NUCLEOTIDE SEQUENCE [LARGE SCALE GENOMIC DNA]</scope>
    <source>
        <strain evidence="1 2">CGMCC 4.1877</strain>
    </source>
</reference>
<evidence type="ECO:0008006" key="3">
    <source>
        <dbReference type="Google" id="ProtNLM"/>
    </source>
</evidence>
<sequence>MIVEMLHTEGCPHAEEYLPRLRRLVAEAGVSDPVRVRMVADAEEAQRERFLGSPTVRVDRRDVDPGADARRDYGLSCRLYRGPSGVSGMPPDDWVLALLRSMGAVADHERAPEGTC</sequence>
<dbReference type="AlphaFoldDB" id="A0A1I5FRF7"/>
<dbReference type="OrthoDB" id="7185309at2"/>
<dbReference type="EMBL" id="FOUY01000040">
    <property type="protein sequence ID" value="SFO26350.1"/>
    <property type="molecule type" value="Genomic_DNA"/>
</dbReference>